<evidence type="ECO:0000256" key="6">
    <source>
        <dbReference type="ARBA" id="ARBA00040545"/>
    </source>
</evidence>
<keyword evidence="3" id="KW-0809">Transit peptide</keyword>
<dbReference type="PANTHER" id="PTHR43602">
    <property type="match status" value="1"/>
</dbReference>
<dbReference type="NCBIfam" id="NF006008">
    <property type="entry name" value="PRK08139.1"/>
    <property type="match status" value="1"/>
</dbReference>
<evidence type="ECO:0000256" key="5">
    <source>
        <dbReference type="ARBA" id="ARBA00037410"/>
    </source>
</evidence>
<dbReference type="PANTHER" id="PTHR43602:SF1">
    <property type="entry name" value="ENOYL-COA HYDRATASE DOMAIN-CONTAINING PROTEIN 3, MITOCHONDRIAL"/>
    <property type="match status" value="1"/>
</dbReference>
<gene>
    <name evidence="7" type="ORF">EAS61_08970</name>
</gene>
<dbReference type="Gene3D" id="3.90.226.10">
    <property type="entry name" value="2-enoyl-CoA Hydratase, Chain A, domain 1"/>
    <property type="match status" value="1"/>
</dbReference>
<dbReference type="InterPro" id="IPR001753">
    <property type="entry name" value="Enoyl-CoA_hydra/iso"/>
</dbReference>
<comment type="function">
    <text evidence="5">May play a role in fatty acid biosynthesis and insulin sensitivity.</text>
</comment>
<comment type="caution">
    <text evidence="7">The sequence shown here is derived from an EMBL/GenBank/DDBJ whole genome shotgun (WGS) entry which is preliminary data.</text>
</comment>
<dbReference type="InterPro" id="IPR052377">
    <property type="entry name" value="Mitochondrial_ECH-domain"/>
</dbReference>
<keyword evidence="2" id="KW-0276">Fatty acid metabolism</keyword>
<evidence type="ECO:0000313" key="8">
    <source>
        <dbReference type="Proteomes" id="UP000290174"/>
    </source>
</evidence>
<dbReference type="Proteomes" id="UP000290174">
    <property type="component" value="Unassembled WGS sequence"/>
</dbReference>
<comment type="similarity">
    <text evidence="1">Belongs to the enoyl-CoA hydratase/isomerase family.</text>
</comment>
<dbReference type="GO" id="GO:0006631">
    <property type="term" value="P:fatty acid metabolic process"/>
    <property type="evidence" value="ECO:0007669"/>
    <property type="project" value="UniProtKB-KW"/>
</dbReference>
<evidence type="ECO:0000256" key="2">
    <source>
        <dbReference type="ARBA" id="ARBA00022832"/>
    </source>
</evidence>
<reference evidence="7 8" key="1">
    <citation type="submission" date="2018-11" db="EMBL/GenBank/DDBJ databases">
        <title>Bradyrhizobium sp. nov., isolated from effective nodules of peanut in China.</title>
        <authorList>
            <person name="Li Y."/>
        </authorList>
    </citation>
    <scope>NUCLEOTIDE SEQUENCE [LARGE SCALE GENOMIC DNA]</scope>
    <source>
        <strain evidence="7 8">CCBAU 51770</strain>
    </source>
</reference>
<protein>
    <recommendedName>
        <fullName evidence="6">Enoyl-CoA hydratase domain-containing protein 3, mitochondrial</fullName>
    </recommendedName>
</protein>
<evidence type="ECO:0000256" key="4">
    <source>
        <dbReference type="ARBA" id="ARBA00023098"/>
    </source>
</evidence>
<dbReference type="Gene3D" id="1.10.12.10">
    <property type="entry name" value="Lyase 2-enoyl-coa Hydratase, Chain A, domain 2"/>
    <property type="match status" value="1"/>
</dbReference>
<dbReference type="EMBL" id="RKMK01000005">
    <property type="protein sequence ID" value="RXH01130.1"/>
    <property type="molecule type" value="Genomic_DNA"/>
</dbReference>
<evidence type="ECO:0000256" key="3">
    <source>
        <dbReference type="ARBA" id="ARBA00022946"/>
    </source>
</evidence>
<proteinExistence type="inferred from homology"/>
<dbReference type="AlphaFoldDB" id="A0A4Q0QVE8"/>
<organism evidence="7 8">
    <name type="scientific">Bradyrhizobium zhanjiangense</name>
    <dbReference type="NCBI Taxonomy" id="1325107"/>
    <lineage>
        <taxon>Bacteria</taxon>
        <taxon>Pseudomonadati</taxon>
        <taxon>Pseudomonadota</taxon>
        <taxon>Alphaproteobacteria</taxon>
        <taxon>Hyphomicrobiales</taxon>
        <taxon>Nitrobacteraceae</taxon>
        <taxon>Bradyrhizobium</taxon>
    </lineage>
</organism>
<evidence type="ECO:0000256" key="1">
    <source>
        <dbReference type="ARBA" id="ARBA00005254"/>
    </source>
</evidence>
<dbReference type="InterPro" id="IPR014748">
    <property type="entry name" value="Enoyl-CoA_hydra_C"/>
</dbReference>
<dbReference type="GO" id="GO:0016836">
    <property type="term" value="F:hydro-lyase activity"/>
    <property type="evidence" value="ECO:0007669"/>
    <property type="project" value="TreeGrafter"/>
</dbReference>
<sequence>MLFPPSLRLPCYIKLSASSNCNNPTGNASMSAQAARAPSPQPPILLRELVGSVAVLTLNRPAARNSLSEAMIGQLHASLNAIAEDKHIRAAVIAANGPAFSAGHDLKELTARRTDPDRGRAYFAQIMTACSAMMQAIVRLPKPVVAAVQGIATAAGCQLVASCDLAIASEAASFATPGVDIGLFCSTPMVALSRNVPRKQAMEMLLTGEPIPAARAREIGLVNRIVPAGTEREAAIALAQQVALKSAYTVKLGKEAFYRQAEMSLAEAYRHAAEVMTENMMARDAEEGIGAFIAKRTPTWRDE</sequence>
<name>A0A4Q0QVE8_9BRAD</name>
<accession>A0A4Q0QVE8</accession>
<keyword evidence="7" id="KW-0456">Lyase</keyword>
<dbReference type="CDD" id="cd06558">
    <property type="entry name" value="crotonase-like"/>
    <property type="match status" value="1"/>
</dbReference>
<dbReference type="SUPFAM" id="SSF52096">
    <property type="entry name" value="ClpP/crotonase"/>
    <property type="match status" value="1"/>
</dbReference>
<dbReference type="InterPro" id="IPR029045">
    <property type="entry name" value="ClpP/crotonase-like_dom_sf"/>
</dbReference>
<dbReference type="Pfam" id="PF00378">
    <property type="entry name" value="ECH_1"/>
    <property type="match status" value="1"/>
</dbReference>
<evidence type="ECO:0000313" key="7">
    <source>
        <dbReference type="EMBL" id="RXH01130.1"/>
    </source>
</evidence>
<keyword evidence="4" id="KW-0443">Lipid metabolism</keyword>